<proteinExistence type="predicted"/>
<keyword evidence="6" id="KW-1185">Reference proteome</keyword>
<feature type="region of interest" description="Disordered" evidence="2">
    <location>
        <begin position="487"/>
        <end position="550"/>
    </location>
</feature>
<dbReference type="OrthoDB" id="10257314at2759"/>
<comment type="caution">
    <text evidence="5">The sequence shown here is derived from an EMBL/GenBank/DDBJ whole genome shotgun (WGS) entry which is preliminary data.</text>
</comment>
<protein>
    <submittedName>
        <fullName evidence="5">Uncharacterized protein</fullName>
    </submittedName>
</protein>
<name>A0A5J5EV41_9PEZI</name>
<evidence type="ECO:0000256" key="1">
    <source>
        <dbReference type="SAM" id="Coils"/>
    </source>
</evidence>
<dbReference type="Pfam" id="PF23394">
    <property type="entry name" value="DUF7102"/>
    <property type="match status" value="1"/>
</dbReference>
<feature type="compositionally biased region" description="Basic and acidic residues" evidence="2">
    <location>
        <begin position="487"/>
        <end position="506"/>
    </location>
</feature>
<keyword evidence="1" id="KW-0175">Coiled coil</keyword>
<evidence type="ECO:0000259" key="4">
    <source>
        <dbReference type="Pfam" id="PF23395"/>
    </source>
</evidence>
<organism evidence="5 6">
    <name type="scientific">Sphaerosporella brunnea</name>
    <dbReference type="NCBI Taxonomy" id="1250544"/>
    <lineage>
        <taxon>Eukaryota</taxon>
        <taxon>Fungi</taxon>
        <taxon>Dikarya</taxon>
        <taxon>Ascomycota</taxon>
        <taxon>Pezizomycotina</taxon>
        <taxon>Pezizomycetes</taxon>
        <taxon>Pezizales</taxon>
        <taxon>Pyronemataceae</taxon>
        <taxon>Sphaerosporella</taxon>
    </lineage>
</organism>
<accession>A0A5J5EV41</accession>
<dbReference type="Pfam" id="PF23395">
    <property type="entry name" value="SAM_6"/>
    <property type="match status" value="1"/>
</dbReference>
<evidence type="ECO:0000259" key="3">
    <source>
        <dbReference type="Pfam" id="PF23394"/>
    </source>
</evidence>
<evidence type="ECO:0000313" key="5">
    <source>
        <dbReference type="EMBL" id="KAA8904680.1"/>
    </source>
</evidence>
<evidence type="ECO:0000313" key="6">
    <source>
        <dbReference type="Proteomes" id="UP000326924"/>
    </source>
</evidence>
<dbReference type="AlphaFoldDB" id="A0A5J5EV41"/>
<evidence type="ECO:0000256" key="2">
    <source>
        <dbReference type="SAM" id="MobiDB-lite"/>
    </source>
</evidence>
<dbReference type="EMBL" id="VXIS01000105">
    <property type="protein sequence ID" value="KAA8904680.1"/>
    <property type="molecule type" value="Genomic_DNA"/>
</dbReference>
<feature type="domain" description="SAM-like" evidence="4">
    <location>
        <begin position="780"/>
        <end position="844"/>
    </location>
</feature>
<feature type="compositionally biased region" description="Low complexity" evidence="2">
    <location>
        <begin position="276"/>
        <end position="285"/>
    </location>
</feature>
<sequence>MQRQSLETNLSRTERLETLKEGRREGILVNYLSQDPQILCRRIPPIPPVADIREPFVFPSEESLDTIPVFDLTAEKVALDKEALALLSSIGKLGIEGREEELKLWSEEYWRYKELQLEEPLTRGDFVLPKAKSGIKKSPPLLLDDMADGGLTWSKTVRRDVAEFGKKLWAEKLEMSTDVRSFLKDSLRKQEQVDLDEFFAQDQRHNNWVPEPITPPMLPLSSLKIPDLPPLSLENLGVAPLEVPSNAEMAKELTEQLLKEDSFPSPASSPSQYIGAEPIPSSPLSLEPPPASEKPRLEVPLSPPLSAKRVRFGSILATDNHRLPFPLPIDAPKEEVPEENLLQAIAHADAQQLERELAQEQLQEADSVARLTVPVMDFSLPKPPWKISQKEAVDFLRNVDRWAGIAAKKRRGVRTLEIGMKWKPYTPEEIALPKETIEADNEVNELLLATEECDAAEQELINTFLNLGVNEGDELLPYGAFEQDFQEEKGNAEKEQVEKSSETHPEKQKKKQKKKENDSFNDLIRKRKSTKEALRPKKKKPVEKQEKDRFNAATSLNAFLNLRARSPSSFPSSPAQPHAPQKKPKPTIQTPAIATKPALPFPTPKLPTLPATVFIVSTTLLSQRPLFRAIKTLCPAAHFIERDFSIPIGDDSSFNLLTKATEIDDADLLLSPKTGLILTTLQRLRQRSTLPGETALFASGQEIKKRIACVCTRYERLLVLITTPSQLSSKSDQEVVAEFFGFVAAWLEECNIVPRVVVGTDEDVARWIVAMMRPGEWKLLEEETTWELFLRKAGCNAFAAQAVLGMCNEVGGMRGLLLMSAEERRGRFEGVVGQRVWARVERVLSGWRRQDEI</sequence>
<dbReference type="InterPro" id="IPR055528">
    <property type="entry name" value="DUF7102"/>
</dbReference>
<gene>
    <name evidence="5" type="ORF">FN846DRAFT_25228</name>
</gene>
<feature type="region of interest" description="Disordered" evidence="2">
    <location>
        <begin position="258"/>
        <end position="300"/>
    </location>
</feature>
<feature type="domain" description="DUF7102" evidence="3">
    <location>
        <begin position="613"/>
        <end position="772"/>
    </location>
</feature>
<feature type="coiled-coil region" evidence="1">
    <location>
        <begin position="343"/>
        <end position="370"/>
    </location>
</feature>
<dbReference type="Proteomes" id="UP000326924">
    <property type="component" value="Unassembled WGS sequence"/>
</dbReference>
<reference evidence="5 6" key="1">
    <citation type="submission" date="2019-09" db="EMBL/GenBank/DDBJ databases">
        <title>Draft genome of the ectomycorrhizal ascomycete Sphaerosporella brunnea.</title>
        <authorList>
            <consortium name="DOE Joint Genome Institute"/>
            <person name="Benucci G.M."/>
            <person name="Marozzi G."/>
            <person name="Antonielli L."/>
            <person name="Sanchez S."/>
            <person name="Marco P."/>
            <person name="Wang X."/>
            <person name="Falini L.B."/>
            <person name="Barry K."/>
            <person name="Haridas S."/>
            <person name="Lipzen A."/>
            <person name="Labutti K."/>
            <person name="Grigoriev I.V."/>
            <person name="Murat C."/>
            <person name="Martin F."/>
            <person name="Albertini E."/>
            <person name="Donnini D."/>
            <person name="Bonito G."/>
        </authorList>
    </citation>
    <scope>NUCLEOTIDE SEQUENCE [LARGE SCALE GENOMIC DNA]</scope>
    <source>
        <strain evidence="5 6">Sb_GMNB300</strain>
    </source>
</reference>
<dbReference type="InterPro" id="IPR057559">
    <property type="entry name" value="SAM_6"/>
</dbReference>
<dbReference type="InParanoid" id="A0A5J5EV41"/>
<feature type="compositionally biased region" description="Low complexity" evidence="2">
    <location>
        <begin position="566"/>
        <end position="579"/>
    </location>
</feature>
<feature type="region of interest" description="Disordered" evidence="2">
    <location>
        <begin position="565"/>
        <end position="588"/>
    </location>
</feature>